<feature type="non-terminal residue" evidence="7">
    <location>
        <position position="1"/>
    </location>
</feature>
<organism evidence="7 8">
    <name type="scientific">Coemansia brasiliensis</name>
    <dbReference type="NCBI Taxonomy" id="2650707"/>
    <lineage>
        <taxon>Eukaryota</taxon>
        <taxon>Fungi</taxon>
        <taxon>Fungi incertae sedis</taxon>
        <taxon>Zoopagomycota</taxon>
        <taxon>Kickxellomycotina</taxon>
        <taxon>Kickxellomycetes</taxon>
        <taxon>Kickxellales</taxon>
        <taxon>Kickxellaceae</taxon>
        <taxon>Coemansia</taxon>
    </lineage>
</organism>
<dbReference type="InterPro" id="IPR035896">
    <property type="entry name" value="AN1-like_Znf"/>
</dbReference>
<evidence type="ECO:0000256" key="1">
    <source>
        <dbReference type="ARBA" id="ARBA00022723"/>
    </source>
</evidence>
<dbReference type="OrthoDB" id="428577at2759"/>
<dbReference type="InterPro" id="IPR050652">
    <property type="entry name" value="AN1_A20_ZnFinger"/>
</dbReference>
<dbReference type="Gene3D" id="4.10.1110.10">
    <property type="entry name" value="AN1-like Zinc finger"/>
    <property type="match status" value="1"/>
</dbReference>
<proteinExistence type="predicted"/>
<evidence type="ECO:0000313" key="7">
    <source>
        <dbReference type="EMBL" id="KAJ2841712.1"/>
    </source>
</evidence>
<evidence type="ECO:0000259" key="6">
    <source>
        <dbReference type="PROSITE" id="PS51039"/>
    </source>
</evidence>
<dbReference type="PANTHER" id="PTHR10634:SF67">
    <property type="entry name" value="AN1-TYPE ZINC FINGER PROTEIN 3"/>
    <property type="match status" value="1"/>
</dbReference>
<protein>
    <recommendedName>
        <fullName evidence="6">AN1-type domain-containing protein</fullName>
    </recommendedName>
</protein>
<keyword evidence="1" id="KW-0479">Metal-binding</keyword>
<dbReference type="InterPro" id="IPR000058">
    <property type="entry name" value="Znf_AN1"/>
</dbReference>
<keyword evidence="8" id="KW-1185">Reference proteome</keyword>
<feature type="domain" description="AN1-type" evidence="6">
    <location>
        <begin position="68"/>
        <end position="117"/>
    </location>
</feature>
<feature type="region of interest" description="Disordered" evidence="5">
    <location>
        <begin position="1"/>
        <end position="23"/>
    </location>
</feature>
<feature type="compositionally biased region" description="Polar residues" evidence="5">
    <location>
        <begin position="51"/>
        <end position="64"/>
    </location>
</feature>
<feature type="compositionally biased region" description="Low complexity" evidence="5">
    <location>
        <begin position="38"/>
        <end position="50"/>
    </location>
</feature>
<evidence type="ECO:0000313" key="8">
    <source>
        <dbReference type="Proteomes" id="UP001139887"/>
    </source>
</evidence>
<name>A0A9W8I1Z2_9FUNG</name>
<evidence type="ECO:0000256" key="2">
    <source>
        <dbReference type="ARBA" id="ARBA00022771"/>
    </source>
</evidence>
<keyword evidence="3" id="KW-0862">Zinc</keyword>
<keyword evidence="2 4" id="KW-0863">Zinc-finger</keyword>
<gene>
    <name evidence="7" type="ORF">IWW36_006165</name>
</gene>
<feature type="compositionally biased region" description="Low complexity" evidence="5">
    <location>
        <begin position="1"/>
        <end position="19"/>
    </location>
</feature>
<evidence type="ECO:0000256" key="5">
    <source>
        <dbReference type="SAM" id="MobiDB-lite"/>
    </source>
</evidence>
<reference evidence="7" key="1">
    <citation type="submission" date="2022-07" db="EMBL/GenBank/DDBJ databases">
        <title>Phylogenomic reconstructions and comparative analyses of Kickxellomycotina fungi.</title>
        <authorList>
            <person name="Reynolds N.K."/>
            <person name="Stajich J.E."/>
            <person name="Barry K."/>
            <person name="Grigoriev I.V."/>
            <person name="Crous P."/>
            <person name="Smith M.E."/>
        </authorList>
    </citation>
    <scope>NUCLEOTIDE SEQUENCE</scope>
    <source>
        <strain evidence="7">NRRL 1566</strain>
    </source>
</reference>
<dbReference type="AlphaFoldDB" id="A0A9W8I1Z2"/>
<sequence length="142" mass="15305">GSDAVSASPAASTAVDSDTVASSELENKLLSSTVCEKSSSLPGSSTQSPLAQLSGTASGGATPSKQLFNKKGRCAQCKQRVQLAKQAINKCRCCYFFCDKHRYPKQHECDFDFMSSDRMTLEKNNPKLNSRPKGGLSFTRID</sequence>
<dbReference type="EMBL" id="JANBUW010002070">
    <property type="protein sequence ID" value="KAJ2841712.1"/>
    <property type="molecule type" value="Genomic_DNA"/>
</dbReference>
<dbReference type="Proteomes" id="UP001139887">
    <property type="component" value="Unassembled WGS sequence"/>
</dbReference>
<comment type="caution">
    <text evidence="7">The sequence shown here is derived from an EMBL/GenBank/DDBJ whole genome shotgun (WGS) entry which is preliminary data.</text>
</comment>
<dbReference type="SUPFAM" id="SSF118310">
    <property type="entry name" value="AN1-like Zinc finger"/>
    <property type="match status" value="1"/>
</dbReference>
<feature type="region of interest" description="Disordered" evidence="5">
    <location>
        <begin position="36"/>
        <end position="64"/>
    </location>
</feature>
<dbReference type="GO" id="GO:0008270">
    <property type="term" value="F:zinc ion binding"/>
    <property type="evidence" value="ECO:0007669"/>
    <property type="project" value="UniProtKB-KW"/>
</dbReference>
<accession>A0A9W8I1Z2</accession>
<dbReference type="SMART" id="SM00154">
    <property type="entry name" value="ZnF_AN1"/>
    <property type="match status" value="1"/>
</dbReference>
<evidence type="ECO:0000256" key="4">
    <source>
        <dbReference type="PROSITE-ProRule" id="PRU00449"/>
    </source>
</evidence>
<dbReference type="PANTHER" id="PTHR10634">
    <property type="entry name" value="AN1-TYPE ZINC FINGER PROTEIN"/>
    <property type="match status" value="1"/>
</dbReference>
<dbReference type="PROSITE" id="PS51039">
    <property type="entry name" value="ZF_AN1"/>
    <property type="match status" value="1"/>
</dbReference>
<evidence type="ECO:0000256" key="3">
    <source>
        <dbReference type="ARBA" id="ARBA00022833"/>
    </source>
</evidence>